<protein>
    <submittedName>
        <fullName evidence="1">Uncharacterized protein</fullName>
    </submittedName>
</protein>
<name>A0A4U0WET7_9PEZI</name>
<dbReference type="EMBL" id="NAJQ01000372">
    <property type="protein sequence ID" value="TKA71001.1"/>
    <property type="molecule type" value="Genomic_DNA"/>
</dbReference>
<dbReference type="AlphaFoldDB" id="A0A4U0WET7"/>
<dbReference type="OrthoDB" id="4160379at2759"/>
<dbReference type="Proteomes" id="UP000309340">
    <property type="component" value="Unassembled WGS sequence"/>
</dbReference>
<evidence type="ECO:0000313" key="2">
    <source>
        <dbReference type="EMBL" id="TKA71001.1"/>
    </source>
</evidence>
<sequence>MGELLGLRPYGRAFSRSDGPSFRVSWSEDLETISWNDGKLNMDQFRQLGACVHARVAAAMSRSIYGMKPQLHLEELRDRFSNQESGYSFVQDPANGLRSEYLKQ</sequence>
<comment type="caution">
    <text evidence="1">The sequence shown here is derived from an EMBL/GenBank/DDBJ whole genome shotgun (WGS) entry which is preliminary data.</text>
</comment>
<evidence type="ECO:0000313" key="1">
    <source>
        <dbReference type="EMBL" id="TKA59965.1"/>
    </source>
</evidence>
<dbReference type="EMBL" id="NAJQ01001374">
    <property type="protein sequence ID" value="TKA59965.1"/>
    <property type="molecule type" value="Genomic_DNA"/>
</dbReference>
<evidence type="ECO:0000313" key="3">
    <source>
        <dbReference type="Proteomes" id="UP000309340"/>
    </source>
</evidence>
<reference evidence="1 3" key="1">
    <citation type="submission" date="2017-03" db="EMBL/GenBank/DDBJ databases">
        <title>Genomes of endolithic fungi from Antarctica.</title>
        <authorList>
            <person name="Coleine C."/>
            <person name="Masonjones S."/>
            <person name="Stajich J.E."/>
        </authorList>
    </citation>
    <scope>NUCLEOTIDE SEQUENCE [LARGE SCALE GENOMIC DNA]</scope>
    <source>
        <strain evidence="1 3">CCFEE 5184</strain>
    </source>
</reference>
<gene>
    <name evidence="2" type="ORF">B0A55_10768</name>
    <name evidence="1" type="ORF">B0A55_12761</name>
</gene>
<keyword evidence="3" id="KW-1185">Reference proteome</keyword>
<accession>A0A4U0WET7</accession>
<proteinExistence type="predicted"/>
<organism evidence="1 3">
    <name type="scientific">Friedmanniomyces simplex</name>
    <dbReference type="NCBI Taxonomy" id="329884"/>
    <lineage>
        <taxon>Eukaryota</taxon>
        <taxon>Fungi</taxon>
        <taxon>Dikarya</taxon>
        <taxon>Ascomycota</taxon>
        <taxon>Pezizomycotina</taxon>
        <taxon>Dothideomycetes</taxon>
        <taxon>Dothideomycetidae</taxon>
        <taxon>Mycosphaerellales</taxon>
        <taxon>Teratosphaeriaceae</taxon>
        <taxon>Friedmanniomyces</taxon>
    </lineage>
</organism>
<dbReference type="STRING" id="329884.A0A4U0WET7"/>